<proteinExistence type="predicted"/>
<protein>
    <recommendedName>
        <fullName evidence="2">4-vinyl reductase 4VR domain-containing protein</fullName>
    </recommendedName>
</protein>
<evidence type="ECO:0000313" key="1">
    <source>
        <dbReference type="EMBL" id="HEB97099.1"/>
    </source>
</evidence>
<dbReference type="AlphaFoldDB" id="A0A831W3Z6"/>
<name>A0A831W3Z6_9GAMM</name>
<dbReference type="Proteomes" id="UP000886251">
    <property type="component" value="Unassembled WGS sequence"/>
</dbReference>
<organism evidence="1">
    <name type="scientific">Sedimenticola thiotaurini</name>
    <dbReference type="NCBI Taxonomy" id="1543721"/>
    <lineage>
        <taxon>Bacteria</taxon>
        <taxon>Pseudomonadati</taxon>
        <taxon>Pseudomonadota</taxon>
        <taxon>Gammaproteobacteria</taxon>
        <taxon>Chromatiales</taxon>
        <taxon>Sedimenticolaceae</taxon>
        <taxon>Sedimenticola</taxon>
    </lineage>
</organism>
<reference evidence="1" key="1">
    <citation type="journal article" date="2020" name="mSystems">
        <title>Genome- and Community-Level Interaction Insights into Carbon Utilization and Element Cycling Functions of Hydrothermarchaeota in Hydrothermal Sediment.</title>
        <authorList>
            <person name="Zhou Z."/>
            <person name="Liu Y."/>
            <person name="Xu W."/>
            <person name="Pan J."/>
            <person name="Luo Z.H."/>
            <person name="Li M."/>
        </authorList>
    </citation>
    <scope>NUCLEOTIDE SEQUENCE [LARGE SCALE GENOMIC DNA]</scope>
    <source>
        <strain evidence="1">HyVt-443</strain>
    </source>
</reference>
<gene>
    <name evidence="1" type="ORF">ENI96_11790</name>
</gene>
<evidence type="ECO:0008006" key="2">
    <source>
        <dbReference type="Google" id="ProtNLM"/>
    </source>
</evidence>
<comment type="caution">
    <text evidence="1">The sequence shown here is derived from an EMBL/GenBank/DDBJ whole genome shotgun (WGS) entry which is preliminary data.</text>
</comment>
<dbReference type="Pfam" id="PF19620">
    <property type="entry name" value="DUF6125"/>
    <property type="match status" value="1"/>
</dbReference>
<sequence>MPMEEMEREQLLGIIDDFAKNWLAHDGLWFQAVEQAHGMDAAIAADIEAWRRFSPIEAKRIKARHGLGEHPGIPGLVAALGYRLYSRLNRQEIVEQTEDSVVFRMCDCRVQSARQRKGLPLFPCKSVGLVEYTEFARAIDDRIVTEMITCPPDDYNGSYFCAWKFSLP</sequence>
<accession>A0A831W3Z6</accession>
<dbReference type="EMBL" id="DRKP01000142">
    <property type="protein sequence ID" value="HEB97099.1"/>
    <property type="molecule type" value="Genomic_DNA"/>
</dbReference>